<dbReference type="InterPro" id="IPR011829">
    <property type="entry name" value="TTC_DH"/>
</dbReference>
<comment type="catalytic activity">
    <reaction evidence="9">
        <text>(R)-malate + NAD(+) = pyruvate + CO2 + NADH</text>
        <dbReference type="Rhea" id="RHEA:18365"/>
        <dbReference type="ChEBI" id="CHEBI:15361"/>
        <dbReference type="ChEBI" id="CHEBI:15588"/>
        <dbReference type="ChEBI" id="CHEBI:16526"/>
        <dbReference type="ChEBI" id="CHEBI:57540"/>
        <dbReference type="ChEBI" id="CHEBI:57945"/>
        <dbReference type="EC" id="1.1.1.83"/>
    </reaction>
</comment>
<keyword evidence="8" id="KW-0464">Manganese</keyword>
<dbReference type="PANTHER" id="PTHR43275">
    <property type="entry name" value="D-MALATE DEHYDROGENASE [DECARBOXYLATING]"/>
    <property type="match status" value="1"/>
</dbReference>
<evidence type="ECO:0000313" key="12">
    <source>
        <dbReference type="Proteomes" id="UP000830167"/>
    </source>
</evidence>
<dbReference type="SMART" id="SM01329">
    <property type="entry name" value="Iso_dh"/>
    <property type="match status" value="1"/>
</dbReference>
<proteinExistence type="inferred from homology"/>
<evidence type="ECO:0000256" key="5">
    <source>
        <dbReference type="ARBA" id="ARBA00022723"/>
    </source>
</evidence>
<evidence type="ECO:0000256" key="9">
    <source>
        <dbReference type="ARBA" id="ARBA00049301"/>
    </source>
</evidence>
<keyword evidence="12" id="KW-1185">Reference proteome</keyword>
<dbReference type="NCBIfam" id="NF006048">
    <property type="entry name" value="PRK08194.1"/>
    <property type="match status" value="1"/>
</dbReference>
<dbReference type="InterPro" id="IPR024084">
    <property type="entry name" value="IsoPropMal-DH-like_dom"/>
</dbReference>
<dbReference type="SUPFAM" id="SSF53659">
    <property type="entry name" value="Isocitrate/Isopropylmalate dehydrogenase-like"/>
    <property type="match status" value="1"/>
</dbReference>
<comment type="cofactor">
    <cofactor evidence="2">
        <name>Mg(2+)</name>
        <dbReference type="ChEBI" id="CHEBI:18420"/>
    </cofactor>
</comment>
<keyword evidence="7" id="KW-0520">NAD</keyword>
<evidence type="ECO:0000256" key="4">
    <source>
        <dbReference type="ARBA" id="ARBA00013126"/>
    </source>
</evidence>
<dbReference type="NCBIfam" id="TIGR02089">
    <property type="entry name" value="TTC"/>
    <property type="match status" value="1"/>
</dbReference>
<accession>A0ABY4CNF4</accession>
<keyword evidence="6 11" id="KW-0560">Oxidoreductase</keyword>
<evidence type="ECO:0000256" key="3">
    <source>
        <dbReference type="ARBA" id="ARBA00007769"/>
    </source>
</evidence>
<dbReference type="Pfam" id="PF00180">
    <property type="entry name" value="Iso_dh"/>
    <property type="match status" value="1"/>
</dbReference>
<evidence type="ECO:0000259" key="10">
    <source>
        <dbReference type="SMART" id="SM01329"/>
    </source>
</evidence>
<keyword evidence="5" id="KW-0479">Metal-binding</keyword>
<evidence type="ECO:0000256" key="6">
    <source>
        <dbReference type="ARBA" id="ARBA00023002"/>
    </source>
</evidence>
<comment type="cofactor">
    <cofactor evidence="1">
        <name>Mn(2+)</name>
        <dbReference type="ChEBI" id="CHEBI:29035"/>
    </cofactor>
</comment>
<dbReference type="Proteomes" id="UP000830167">
    <property type="component" value="Chromosome"/>
</dbReference>
<dbReference type="PANTHER" id="PTHR43275:SF1">
    <property type="entry name" value="D-MALATE DEHYDROGENASE [DECARBOXYLATING]"/>
    <property type="match status" value="1"/>
</dbReference>
<evidence type="ECO:0000313" key="11">
    <source>
        <dbReference type="EMBL" id="UOF92022.1"/>
    </source>
</evidence>
<dbReference type="Gene3D" id="3.40.718.10">
    <property type="entry name" value="Isopropylmalate Dehydrogenase"/>
    <property type="match status" value="1"/>
</dbReference>
<gene>
    <name evidence="11" type="ORF">LSG31_07255</name>
</gene>
<organism evidence="11 12">
    <name type="scientific">Fodinisporobacter ferrooxydans</name>
    <dbReference type="NCBI Taxonomy" id="2901836"/>
    <lineage>
        <taxon>Bacteria</taxon>
        <taxon>Bacillati</taxon>
        <taxon>Bacillota</taxon>
        <taxon>Bacilli</taxon>
        <taxon>Bacillales</taxon>
        <taxon>Alicyclobacillaceae</taxon>
        <taxon>Fodinisporobacter</taxon>
    </lineage>
</organism>
<sequence>MMKHSIAVLPGDGIGNEVVPAALEVLHTLADLHGGVKFETTSFPWNCDYYLEHGKMMPDDGLSILKDFEAIFLGAIGDPSKVPDHVSLWGLLIKIRREFEQVINVRPAKLMQGIQSPLTSPKDFDLIVVRENSEGEYSEIGGRIFRGDDEIAIQNNIFSRRGVERAMRYAFQLAQKRRNHVTSATKSNGIVYTMPFWDEVFQQVKTEYPDVQTSSYHIDALAAFFVQRPQVFDVIVASNLFGDILTDIGAAIMGSIGVAPAANINLNGKYPSMFEPVHGSAPDICGRGIANPIGQIWTLKMMLDHLGLDELGSVLLDAIEGVTNDGIKTPDVGGKASTQEVVEGIIARLRNMV</sequence>
<dbReference type="InterPro" id="IPR050501">
    <property type="entry name" value="ICDH/IPMDH"/>
</dbReference>
<dbReference type="EC" id="1.1.1.83" evidence="4"/>
<evidence type="ECO:0000256" key="1">
    <source>
        <dbReference type="ARBA" id="ARBA00001936"/>
    </source>
</evidence>
<evidence type="ECO:0000256" key="2">
    <source>
        <dbReference type="ARBA" id="ARBA00001946"/>
    </source>
</evidence>
<evidence type="ECO:0000256" key="7">
    <source>
        <dbReference type="ARBA" id="ARBA00023027"/>
    </source>
</evidence>
<dbReference type="RefSeq" id="WP_347438704.1">
    <property type="nucleotide sequence ID" value="NZ_CP089291.1"/>
</dbReference>
<protein>
    <recommendedName>
        <fullName evidence="4">D-malate dehydrogenase (decarboxylating)</fullName>
        <ecNumber evidence="4">1.1.1.83</ecNumber>
    </recommendedName>
</protein>
<reference evidence="11" key="1">
    <citation type="submission" date="2021-12" db="EMBL/GenBank/DDBJ databases">
        <title>Alicyclobacillaceae gen. nov., sp. nov., isolated from chalcocite enrichment system.</title>
        <authorList>
            <person name="Jiang Z."/>
        </authorList>
    </citation>
    <scope>NUCLEOTIDE SEQUENCE</scope>
    <source>
        <strain evidence="11">MYW30-H2</strain>
    </source>
</reference>
<evidence type="ECO:0000256" key="8">
    <source>
        <dbReference type="ARBA" id="ARBA00023211"/>
    </source>
</evidence>
<feature type="domain" description="Isopropylmalate dehydrogenase-like" evidence="10">
    <location>
        <begin position="5"/>
        <end position="345"/>
    </location>
</feature>
<name>A0ABY4CNF4_9BACL</name>
<dbReference type="PROSITE" id="PS00470">
    <property type="entry name" value="IDH_IMDH"/>
    <property type="match status" value="1"/>
</dbReference>
<dbReference type="GO" id="GO:0009027">
    <property type="term" value="F:tartrate dehydrogenase activity"/>
    <property type="evidence" value="ECO:0007669"/>
    <property type="project" value="UniProtKB-EC"/>
</dbReference>
<comment type="similarity">
    <text evidence="3">Belongs to the isocitrate and isopropylmalate dehydrogenases family.</text>
</comment>
<dbReference type="EMBL" id="CP089291">
    <property type="protein sequence ID" value="UOF92022.1"/>
    <property type="molecule type" value="Genomic_DNA"/>
</dbReference>
<dbReference type="InterPro" id="IPR019818">
    <property type="entry name" value="IsoCit/isopropylmalate_DH_CS"/>
</dbReference>